<protein>
    <submittedName>
        <fullName evidence="3">GNAT family acetyltransferase</fullName>
    </submittedName>
    <submittedName>
        <fullName evidence="2">Predicted acetyltransferase</fullName>
    </submittedName>
</protein>
<reference evidence="3 5" key="2">
    <citation type="journal article" date="2015" name="Genome Announc.">
        <title>Expanding the biotechnology potential of lactobacilli through comparative genomics of 213 strains and associated genera.</title>
        <authorList>
            <person name="Sun Z."/>
            <person name="Harris H.M."/>
            <person name="McCann A."/>
            <person name="Guo C."/>
            <person name="Argimon S."/>
            <person name="Zhang W."/>
            <person name="Yang X."/>
            <person name="Jeffery I.B."/>
            <person name="Cooney J.C."/>
            <person name="Kagawa T.F."/>
            <person name="Liu W."/>
            <person name="Song Y."/>
            <person name="Salvetti E."/>
            <person name="Wrobel A."/>
            <person name="Rasinkangas P."/>
            <person name="Parkhill J."/>
            <person name="Rea M.C."/>
            <person name="O'Sullivan O."/>
            <person name="Ritari J."/>
            <person name="Douillard F.P."/>
            <person name="Paul Ross R."/>
            <person name="Yang R."/>
            <person name="Briner A.E."/>
            <person name="Felis G.E."/>
            <person name="de Vos W.M."/>
            <person name="Barrangou R."/>
            <person name="Klaenhammer T.R."/>
            <person name="Caufield P.W."/>
            <person name="Cui Y."/>
            <person name="Zhang H."/>
            <person name="O'Toole P.W."/>
        </authorList>
    </citation>
    <scope>NUCLEOTIDE SEQUENCE [LARGE SCALE GENOMIC DNA]</scope>
    <source>
        <strain evidence="3 5">DSM 18382</strain>
    </source>
</reference>
<dbReference type="OrthoDB" id="9797178at2"/>
<dbReference type="AlphaFoldDB" id="X0PL81"/>
<evidence type="ECO:0000313" key="5">
    <source>
        <dbReference type="Proteomes" id="UP000051966"/>
    </source>
</evidence>
<dbReference type="Gene3D" id="3.40.630.30">
    <property type="match status" value="1"/>
</dbReference>
<dbReference type="GO" id="GO:0016747">
    <property type="term" value="F:acyltransferase activity, transferring groups other than amino-acyl groups"/>
    <property type="evidence" value="ECO:0007669"/>
    <property type="project" value="InterPro"/>
</dbReference>
<dbReference type="InterPro" id="IPR000182">
    <property type="entry name" value="GNAT_dom"/>
</dbReference>
<evidence type="ECO:0000313" key="4">
    <source>
        <dbReference type="Proteomes" id="UP000019488"/>
    </source>
</evidence>
<dbReference type="SUPFAM" id="SSF55729">
    <property type="entry name" value="Acyl-CoA N-acyltransferases (Nat)"/>
    <property type="match status" value="1"/>
</dbReference>
<keyword evidence="5" id="KW-1185">Reference proteome</keyword>
<dbReference type="PATRIC" id="fig|1423743.5.peg.2710"/>
<evidence type="ECO:0000313" key="3">
    <source>
        <dbReference type="EMBL" id="KRM09384.1"/>
    </source>
</evidence>
<proteinExistence type="predicted"/>
<evidence type="ECO:0000259" key="1">
    <source>
        <dbReference type="PROSITE" id="PS51186"/>
    </source>
</evidence>
<reference evidence="2" key="1">
    <citation type="journal article" date="2014" name="Genome Announc.">
        <title>Draft Genome Sequences of Two Lactobacillus Strains, L. farraginis JCM 14108T and L. composti JCM 14202T, Isolated from Compost of Distilled Shochu Residue.</title>
        <authorList>
            <person name="Yuki M."/>
            <person name="Oshima K."/>
            <person name="Suda W."/>
            <person name="Kitahara M."/>
            <person name="Kitamura K."/>
            <person name="Iida T."/>
            <person name="Hattori M."/>
            <person name="Ohkuma M."/>
        </authorList>
    </citation>
    <scope>NUCLEOTIDE SEQUENCE [LARGE SCALE GENOMIC DNA]</scope>
    <source>
        <strain evidence="2">JCM 14108</strain>
    </source>
</reference>
<accession>X0PL81</accession>
<dbReference type="CDD" id="cd04301">
    <property type="entry name" value="NAT_SF"/>
    <property type="match status" value="1"/>
</dbReference>
<dbReference type="Pfam" id="PF13508">
    <property type="entry name" value="Acetyltransf_7"/>
    <property type="match status" value="1"/>
</dbReference>
<organism evidence="2 4">
    <name type="scientific">Lentilactobacillus farraginis DSM 18382 = JCM 14108</name>
    <dbReference type="NCBI Taxonomy" id="1423743"/>
    <lineage>
        <taxon>Bacteria</taxon>
        <taxon>Bacillati</taxon>
        <taxon>Bacillota</taxon>
        <taxon>Bacilli</taxon>
        <taxon>Lactobacillales</taxon>
        <taxon>Lactobacillaceae</taxon>
        <taxon>Lentilactobacillus</taxon>
    </lineage>
</organism>
<dbReference type="EMBL" id="BAKI01000034">
    <property type="protein sequence ID" value="GAF37466.1"/>
    <property type="molecule type" value="Genomic_DNA"/>
</dbReference>
<keyword evidence="2" id="KW-0808">Transferase</keyword>
<dbReference type="Proteomes" id="UP000051966">
    <property type="component" value="Unassembled WGS sequence"/>
</dbReference>
<dbReference type="PROSITE" id="PS51186">
    <property type="entry name" value="GNAT"/>
    <property type="match status" value="1"/>
</dbReference>
<dbReference type="Proteomes" id="UP000019488">
    <property type="component" value="Unassembled WGS sequence"/>
</dbReference>
<dbReference type="InterPro" id="IPR016181">
    <property type="entry name" value="Acyl_CoA_acyltransferase"/>
</dbReference>
<evidence type="ECO:0000313" key="2">
    <source>
        <dbReference type="EMBL" id="GAF37466.1"/>
    </source>
</evidence>
<gene>
    <name evidence="3" type="ORF">FD41_GL002637</name>
    <name evidence="2" type="ORF">JCM14108_2501</name>
</gene>
<comment type="caution">
    <text evidence="2">The sequence shown here is derived from an EMBL/GenBank/DDBJ whole genome shotgun (WGS) entry which is preliminary data.</text>
</comment>
<sequence length="174" mass="19221">MQIRTVRQEDYTVISDLILTAFSQSPNGYGNEAELVEKIRLDPSYQKSLEVVADQAGKIIGHGLLSEIKVQTENQSETGLCLAPLSVLPTYQGQGIGHAILIELERRAKQANYRFISVLGWPDYYQKAGYKKASLFGIKPPFPAPDDTYRIKALVPDGLQGVQGVVHYLPAFGI</sequence>
<dbReference type="EMBL" id="AZFY01000047">
    <property type="protein sequence ID" value="KRM09384.1"/>
    <property type="molecule type" value="Genomic_DNA"/>
</dbReference>
<feature type="domain" description="N-acetyltransferase" evidence="1">
    <location>
        <begin position="1"/>
        <end position="155"/>
    </location>
</feature>
<dbReference type="eggNOG" id="COG3153">
    <property type="taxonomic scope" value="Bacteria"/>
</dbReference>
<name>X0PL81_9LACO</name>
<dbReference type="RefSeq" id="WP_035180699.1">
    <property type="nucleotide sequence ID" value="NZ_AZFY01000047.1"/>
</dbReference>